<reference evidence="8" key="1">
    <citation type="journal article" date="2020" name="Stud. Mycol.">
        <title>101 Dothideomycetes genomes: a test case for predicting lifestyles and emergence of pathogens.</title>
        <authorList>
            <person name="Haridas S."/>
            <person name="Albert R."/>
            <person name="Binder M."/>
            <person name="Bloem J."/>
            <person name="Labutti K."/>
            <person name="Salamov A."/>
            <person name="Andreopoulos B."/>
            <person name="Baker S."/>
            <person name="Barry K."/>
            <person name="Bills G."/>
            <person name="Bluhm B."/>
            <person name="Cannon C."/>
            <person name="Castanera R."/>
            <person name="Culley D."/>
            <person name="Daum C."/>
            <person name="Ezra D."/>
            <person name="Gonzalez J."/>
            <person name="Henrissat B."/>
            <person name="Kuo A."/>
            <person name="Liang C."/>
            <person name="Lipzen A."/>
            <person name="Lutzoni F."/>
            <person name="Magnuson J."/>
            <person name="Mondo S."/>
            <person name="Nolan M."/>
            <person name="Ohm R."/>
            <person name="Pangilinan J."/>
            <person name="Park H.-J."/>
            <person name="Ramirez L."/>
            <person name="Alfaro M."/>
            <person name="Sun H."/>
            <person name="Tritt A."/>
            <person name="Yoshinaga Y."/>
            <person name="Zwiers L.-H."/>
            <person name="Turgeon B."/>
            <person name="Goodwin S."/>
            <person name="Spatafora J."/>
            <person name="Crous P."/>
            <person name="Grigoriev I."/>
        </authorList>
    </citation>
    <scope>NUCLEOTIDE SEQUENCE</scope>
    <source>
        <strain evidence="8">CBS 269.34</strain>
    </source>
</reference>
<organism evidence="8 9">
    <name type="scientific">Lophium mytilinum</name>
    <dbReference type="NCBI Taxonomy" id="390894"/>
    <lineage>
        <taxon>Eukaryota</taxon>
        <taxon>Fungi</taxon>
        <taxon>Dikarya</taxon>
        <taxon>Ascomycota</taxon>
        <taxon>Pezizomycotina</taxon>
        <taxon>Dothideomycetes</taxon>
        <taxon>Pleosporomycetidae</taxon>
        <taxon>Mytilinidiales</taxon>
        <taxon>Mytilinidiaceae</taxon>
        <taxon>Lophium</taxon>
    </lineage>
</organism>
<feature type="compositionally biased region" description="Polar residues" evidence="6">
    <location>
        <begin position="119"/>
        <end position="135"/>
    </location>
</feature>
<dbReference type="PANTHER" id="PTHR46424:SF1">
    <property type="entry name" value="UBX DOMAIN-CONTAINING PROTEIN 4"/>
    <property type="match status" value="1"/>
</dbReference>
<feature type="region of interest" description="Disordered" evidence="6">
    <location>
        <begin position="429"/>
        <end position="498"/>
    </location>
</feature>
<feature type="compositionally biased region" description="Basic and acidic residues" evidence="6">
    <location>
        <begin position="225"/>
        <end position="235"/>
    </location>
</feature>
<feature type="compositionally biased region" description="Basic and acidic residues" evidence="6">
    <location>
        <begin position="243"/>
        <end position="265"/>
    </location>
</feature>
<feature type="compositionally biased region" description="Basic and acidic residues" evidence="6">
    <location>
        <begin position="489"/>
        <end position="498"/>
    </location>
</feature>
<feature type="region of interest" description="Disordered" evidence="6">
    <location>
        <begin position="209"/>
        <end position="295"/>
    </location>
</feature>
<feature type="domain" description="UBX" evidence="7">
    <location>
        <begin position="295"/>
        <end position="379"/>
    </location>
</feature>
<sequence>MFHQGDLQSGIALAIQQSKSVACFVRDDNEESELWEEDWLQDEDISSLLAQTTVLLRMQAGSTEAGFLAAFCPLKSIPTLVVIHNGQLREHLTGGSGITKEEFTARLRAVLSPQEEKTTAGSQVEPATSMSSVPSTPNPTSQAPQPTASAPNTTTNPTAVTSLLADRAARLEKDKLAKEAAEATARAAARTKAKGKAKALDDEIVGASTSTKSAQLSAAAQARKRKEDEKSELRRIQALIANDKAERKARGEERKKAAEEQRRLAAGEAPTEGVDSTDASSAQGRDSGKGKATRRATGAVHLNIRLFDGGTIRESFPHDATLQTVREWIDQELVATESKHPPYTFKHLLPPSPSRSLSASDEAAELTDIDLAPSATLVLVPVTGYTEAYTGSSGGGVLGSVVGGAKGVIGSAFGVVGGVLGYVTGYGAQAPASSSAPRGDEEGRATGETRGAGAGDGRVRTLADQRQEGGAERVERDRQFYNGNQTNFEPRRDEGKDD</sequence>
<comment type="subunit">
    <text evidence="3">Directly interacts with VCP. Interacts with UBQLN1. Forms a complex with VCP and UBQLN1.</text>
</comment>
<feature type="region of interest" description="Disordered" evidence="6">
    <location>
        <begin position="112"/>
        <end position="157"/>
    </location>
</feature>
<evidence type="ECO:0000313" key="9">
    <source>
        <dbReference type="Proteomes" id="UP000799750"/>
    </source>
</evidence>
<keyword evidence="9" id="KW-1185">Reference proteome</keyword>
<feature type="compositionally biased region" description="Low complexity" evidence="6">
    <location>
        <begin position="139"/>
        <end position="157"/>
    </location>
</feature>
<dbReference type="Pfam" id="PF23187">
    <property type="entry name" value="UBX7_N"/>
    <property type="match status" value="1"/>
</dbReference>
<dbReference type="GO" id="GO:0006986">
    <property type="term" value="P:response to unfolded protein"/>
    <property type="evidence" value="ECO:0007669"/>
    <property type="project" value="UniProtKB-KW"/>
</dbReference>
<evidence type="ECO:0000256" key="5">
    <source>
        <dbReference type="ARBA" id="ARBA00046062"/>
    </source>
</evidence>
<evidence type="ECO:0000256" key="6">
    <source>
        <dbReference type="SAM" id="MobiDB-lite"/>
    </source>
</evidence>
<dbReference type="SUPFAM" id="SSF52833">
    <property type="entry name" value="Thioredoxin-like"/>
    <property type="match status" value="1"/>
</dbReference>
<gene>
    <name evidence="8" type="ORF">BU16DRAFT_220499</name>
</gene>
<dbReference type="Gene3D" id="3.40.30.10">
    <property type="entry name" value="Glutaredoxin"/>
    <property type="match status" value="1"/>
</dbReference>
<dbReference type="InterPro" id="IPR001012">
    <property type="entry name" value="UBX_dom"/>
</dbReference>
<accession>A0A6A6QAD3</accession>
<dbReference type="OrthoDB" id="2445133at2759"/>
<keyword evidence="2" id="KW-0834">Unfolded protein response</keyword>
<dbReference type="InterPro" id="IPR029071">
    <property type="entry name" value="Ubiquitin-like_domsf"/>
</dbReference>
<dbReference type="Pfam" id="PF00789">
    <property type="entry name" value="UBX"/>
    <property type="match status" value="1"/>
</dbReference>
<comment type="function">
    <text evidence="5">Involved in endoplasmic reticulum-associated protein degradation (ERAD). Acts as a platform to recruit both UBQLN1 and VCP to the ER during ERAD.</text>
</comment>
<dbReference type="SUPFAM" id="SSF54236">
    <property type="entry name" value="Ubiquitin-like"/>
    <property type="match status" value="1"/>
</dbReference>
<proteinExistence type="predicted"/>
<dbReference type="GO" id="GO:0005789">
    <property type="term" value="C:endoplasmic reticulum membrane"/>
    <property type="evidence" value="ECO:0007669"/>
    <property type="project" value="UniProtKB-SubCell"/>
</dbReference>
<name>A0A6A6QAD3_9PEZI</name>
<feature type="compositionally biased region" description="Basic and acidic residues" evidence="6">
    <location>
        <begin position="457"/>
        <end position="479"/>
    </location>
</feature>
<dbReference type="EMBL" id="MU004200">
    <property type="protein sequence ID" value="KAF2488984.1"/>
    <property type="molecule type" value="Genomic_DNA"/>
</dbReference>
<dbReference type="SMART" id="SM00166">
    <property type="entry name" value="UBX"/>
    <property type="match status" value="1"/>
</dbReference>
<feature type="compositionally biased region" description="Polar residues" evidence="6">
    <location>
        <begin position="209"/>
        <end position="218"/>
    </location>
</feature>
<feature type="compositionally biased region" description="Basic and acidic residues" evidence="6">
    <location>
        <begin position="438"/>
        <end position="447"/>
    </location>
</feature>
<evidence type="ECO:0000256" key="1">
    <source>
        <dbReference type="ARBA" id="ARBA00004406"/>
    </source>
</evidence>
<evidence type="ECO:0000256" key="2">
    <source>
        <dbReference type="ARBA" id="ARBA00023230"/>
    </source>
</evidence>
<evidence type="ECO:0000313" key="8">
    <source>
        <dbReference type="EMBL" id="KAF2488984.1"/>
    </source>
</evidence>
<evidence type="ECO:0000256" key="3">
    <source>
        <dbReference type="ARBA" id="ARBA00038812"/>
    </source>
</evidence>
<comment type="subcellular location">
    <subcellularLocation>
        <location evidence="1">Endoplasmic reticulum membrane</location>
        <topology evidence="1">Peripheral membrane protein</topology>
    </subcellularLocation>
</comment>
<protein>
    <recommendedName>
        <fullName evidence="4">UBX domain-containing protein 2</fullName>
    </recommendedName>
</protein>
<dbReference type="InterPro" id="IPR036249">
    <property type="entry name" value="Thioredoxin-like_sf"/>
</dbReference>
<dbReference type="PANTHER" id="PTHR46424">
    <property type="entry name" value="UBX DOMAIN-CONTAINING PROTEIN 4"/>
    <property type="match status" value="1"/>
</dbReference>
<dbReference type="Gene3D" id="3.10.20.90">
    <property type="entry name" value="Phosphatidylinositol 3-kinase Catalytic Subunit, Chain A, domain 1"/>
    <property type="match status" value="1"/>
</dbReference>
<dbReference type="AlphaFoldDB" id="A0A6A6QAD3"/>
<evidence type="ECO:0000259" key="7">
    <source>
        <dbReference type="PROSITE" id="PS50033"/>
    </source>
</evidence>
<dbReference type="PROSITE" id="PS50033">
    <property type="entry name" value="UBX"/>
    <property type="match status" value="1"/>
</dbReference>
<evidence type="ECO:0000256" key="4">
    <source>
        <dbReference type="ARBA" id="ARBA00041575"/>
    </source>
</evidence>
<dbReference type="GO" id="GO:0036503">
    <property type="term" value="P:ERAD pathway"/>
    <property type="evidence" value="ECO:0007669"/>
    <property type="project" value="TreeGrafter"/>
</dbReference>
<dbReference type="Proteomes" id="UP000799750">
    <property type="component" value="Unassembled WGS sequence"/>
</dbReference>